<accession>A0A4R2IA54</accession>
<dbReference type="Pfam" id="PF12696">
    <property type="entry name" value="TraG-D_C"/>
    <property type="match status" value="1"/>
</dbReference>
<comment type="caution">
    <text evidence="8">The sequence shown here is derived from an EMBL/GenBank/DDBJ whole genome shotgun (WGS) entry which is preliminary data.</text>
</comment>
<sequence>MNQPKNAPPRDLTDMIFIGGGVILACAGVLYLAGGLSSLLLTGKWIRSSWVNALKVTFDPRDPASVFGVASLNPLFYWLVLLALLALPLLCLVIASRLRQGRAAGMTSRMKAVAARPGLATRADVEAAVGRHQVVRRGRSARPLAPARSPEAVGTLLGRSRGRGCWASVEDSVIVVGPPRSGKGLHQIIGAIIDAPGAVVTTSTRPDNLAATLELRRAIGPVAVFDPQGLGKAEGIRWSPVRGCENPTTAMVRASGLAAGAGFAKGNVTDGAFWHGQTEMALRGLLHAAALDDTGIAQLYRWGLEPASAIEAVTILNRSIDAAEGWGDTLDGIVRMDGRTRDAIWAGVRSALSALADPAVRKAFDPPPGEGLDPATFIRERGTIYLLGTGAGASATSAFIAALLEDITESARQLAAHNPGGRLEPPLALVLDEIANLCAVPSLPSLMADGGGTGITTLVVIQSLAQARERWGEQAAAAMWDAATLRLILGGSAQHRDLQDLAAVCGERDEEIRNWSRGADGGRAISTSTRRIPILPPDVIRTLPFGAGVLLARTAPPILLNMTPWTARPDADQIRHSIELTSKSQ</sequence>
<dbReference type="PANTHER" id="PTHR37937:SF1">
    <property type="entry name" value="CONJUGATIVE TRANSFER: DNA TRANSPORT"/>
    <property type="match status" value="1"/>
</dbReference>
<evidence type="ECO:0000256" key="1">
    <source>
        <dbReference type="ARBA" id="ARBA00004651"/>
    </source>
</evidence>
<keyword evidence="4 6" id="KW-1133">Transmembrane helix</keyword>
<evidence type="ECO:0000313" key="9">
    <source>
        <dbReference type="Proteomes" id="UP000295573"/>
    </source>
</evidence>
<dbReference type="OrthoDB" id="226701at2"/>
<organism evidence="8 9">
    <name type="scientific">Kribbella antiqua</name>
    <dbReference type="NCBI Taxonomy" id="2512217"/>
    <lineage>
        <taxon>Bacteria</taxon>
        <taxon>Bacillati</taxon>
        <taxon>Actinomycetota</taxon>
        <taxon>Actinomycetes</taxon>
        <taxon>Propionibacteriales</taxon>
        <taxon>Kribbellaceae</taxon>
        <taxon>Kribbella</taxon>
    </lineage>
</organism>
<evidence type="ECO:0000256" key="6">
    <source>
        <dbReference type="SAM" id="Phobius"/>
    </source>
</evidence>
<keyword evidence="9" id="KW-1185">Reference proteome</keyword>
<dbReference type="Gene3D" id="3.40.50.300">
    <property type="entry name" value="P-loop containing nucleotide triphosphate hydrolases"/>
    <property type="match status" value="1"/>
</dbReference>
<name>A0A4R2IA54_9ACTN</name>
<evidence type="ECO:0000256" key="2">
    <source>
        <dbReference type="ARBA" id="ARBA00022475"/>
    </source>
</evidence>
<proteinExistence type="predicted"/>
<dbReference type="SUPFAM" id="SSF52540">
    <property type="entry name" value="P-loop containing nucleoside triphosphate hydrolases"/>
    <property type="match status" value="1"/>
</dbReference>
<gene>
    <name evidence="8" type="ORF">EV646_116118</name>
</gene>
<dbReference type="RefSeq" id="WP_132156496.1">
    <property type="nucleotide sequence ID" value="NZ_SLWR01000016.1"/>
</dbReference>
<keyword evidence="2" id="KW-1003">Cell membrane</keyword>
<dbReference type="PANTHER" id="PTHR37937">
    <property type="entry name" value="CONJUGATIVE TRANSFER: DNA TRANSPORT"/>
    <property type="match status" value="1"/>
</dbReference>
<comment type="subcellular location">
    <subcellularLocation>
        <location evidence="1">Cell membrane</location>
        <topology evidence="1">Multi-pass membrane protein</topology>
    </subcellularLocation>
</comment>
<dbReference type="GO" id="GO:0005886">
    <property type="term" value="C:plasma membrane"/>
    <property type="evidence" value="ECO:0007669"/>
    <property type="project" value="UniProtKB-SubCell"/>
</dbReference>
<dbReference type="AlphaFoldDB" id="A0A4R2IA54"/>
<dbReference type="Proteomes" id="UP000295573">
    <property type="component" value="Unassembled WGS sequence"/>
</dbReference>
<feature type="domain" description="TraD/TraG TraM recognition site" evidence="7">
    <location>
        <begin position="426"/>
        <end position="544"/>
    </location>
</feature>
<reference evidence="8 9" key="1">
    <citation type="journal article" date="2015" name="Stand. Genomic Sci.">
        <title>Genomic Encyclopedia of Bacterial and Archaeal Type Strains, Phase III: the genomes of soil and plant-associated and newly described type strains.</title>
        <authorList>
            <person name="Whitman W.B."/>
            <person name="Woyke T."/>
            <person name="Klenk H.P."/>
            <person name="Zhou Y."/>
            <person name="Lilburn T.G."/>
            <person name="Beck B.J."/>
            <person name="De Vos P."/>
            <person name="Vandamme P."/>
            <person name="Eisen J.A."/>
            <person name="Garrity G."/>
            <person name="Hugenholtz P."/>
            <person name="Kyrpides N.C."/>
        </authorList>
    </citation>
    <scope>NUCLEOTIDE SEQUENCE [LARGE SCALE GENOMIC DNA]</scope>
    <source>
        <strain evidence="8 9">VKM Ac-2541</strain>
    </source>
</reference>
<keyword evidence="5 6" id="KW-0472">Membrane</keyword>
<evidence type="ECO:0000313" key="8">
    <source>
        <dbReference type="EMBL" id="TCO41027.1"/>
    </source>
</evidence>
<dbReference type="CDD" id="cd01127">
    <property type="entry name" value="TrwB_TraG_TraD_VirD4"/>
    <property type="match status" value="1"/>
</dbReference>
<dbReference type="PROSITE" id="PS51257">
    <property type="entry name" value="PROKAR_LIPOPROTEIN"/>
    <property type="match status" value="1"/>
</dbReference>
<keyword evidence="3 6" id="KW-0812">Transmembrane</keyword>
<dbReference type="EMBL" id="SLWR01000016">
    <property type="protein sequence ID" value="TCO41027.1"/>
    <property type="molecule type" value="Genomic_DNA"/>
</dbReference>
<feature type="transmembrane region" description="Helical" evidence="6">
    <location>
        <begin position="12"/>
        <end position="33"/>
    </location>
</feature>
<protein>
    <submittedName>
        <fullName evidence="8">Type IV secretory pathway TraG/TraD family ATPase VirD4</fullName>
    </submittedName>
</protein>
<feature type="transmembrane region" description="Helical" evidence="6">
    <location>
        <begin position="75"/>
        <end position="95"/>
    </location>
</feature>
<dbReference type="InterPro" id="IPR027417">
    <property type="entry name" value="P-loop_NTPase"/>
</dbReference>
<dbReference type="InterPro" id="IPR032689">
    <property type="entry name" value="TraG-D_C"/>
</dbReference>
<evidence type="ECO:0000256" key="4">
    <source>
        <dbReference type="ARBA" id="ARBA00022989"/>
    </source>
</evidence>
<dbReference type="InterPro" id="IPR051539">
    <property type="entry name" value="T4SS-coupling_protein"/>
</dbReference>
<evidence type="ECO:0000256" key="3">
    <source>
        <dbReference type="ARBA" id="ARBA00022692"/>
    </source>
</evidence>
<evidence type="ECO:0000259" key="7">
    <source>
        <dbReference type="Pfam" id="PF12696"/>
    </source>
</evidence>
<evidence type="ECO:0000256" key="5">
    <source>
        <dbReference type="ARBA" id="ARBA00023136"/>
    </source>
</evidence>